<dbReference type="EMBL" id="LAEW01000001">
    <property type="protein sequence ID" value="KJQ46156.1"/>
    <property type="molecule type" value="Genomic_DNA"/>
</dbReference>
<name>A0AAE2JTC0_MYCMY</name>
<evidence type="ECO:0000313" key="2">
    <source>
        <dbReference type="Proteomes" id="UP000033624"/>
    </source>
</evidence>
<sequence>MRSKIYISMFSCFMLKLGNVGTKNINVATLNISKLKTVELKNVLNAFPGWFVIYLSPK</sequence>
<dbReference type="AlphaFoldDB" id="A0AAE2JTC0"/>
<dbReference type="RefSeq" id="WP_230592215.1">
    <property type="nucleotide sequence ID" value="NZ_LAEW01000001.1"/>
</dbReference>
<evidence type="ECO:0000313" key="1">
    <source>
        <dbReference type="EMBL" id="KJQ46156.1"/>
    </source>
</evidence>
<proteinExistence type="predicted"/>
<gene>
    <name evidence="1" type="ORF">TS59_0861</name>
</gene>
<organism evidence="1 2">
    <name type="scientific">Mycoplasma mycoides subsp. mycoides</name>
    <dbReference type="NCBI Taxonomy" id="2103"/>
    <lineage>
        <taxon>Bacteria</taxon>
        <taxon>Bacillati</taxon>
        <taxon>Mycoplasmatota</taxon>
        <taxon>Mollicutes</taxon>
        <taxon>Mycoplasmataceae</taxon>
        <taxon>Mycoplasma</taxon>
    </lineage>
</organism>
<dbReference type="Proteomes" id="UP000033624">
    <property type="component" value="Unassembled WGS sequence"/>
</dbReference>
<comment type="caution">
    <text evidence="1">The sequence shown here is derived from an EMBL/GenBank/DDBJ whole genome shotgun (WGS) entry which is preliminary data.</text>
</comment>
<protein>
    <submittedName>
        <fullName evidence="1">Uncharacterized protein</fullName>
    </submittedName>
</protein>
<reference evidence="1 2" key="1">
    <citation type="submission" date="2015-02" db="EMBL/GenBank/DDBJ databases">
        <title>Mycoplasma mycoides subsp. mycoides strain:B237 Genome sequencing.</title>
        <authorList>
            <person name="Fischer A."/>
            <person name="Santana-Cruz I."/>
            <person name="Schieck E."/>
            <person name="Gourle H."/>
            <person name="Lambert M."/>
            <person name="Nadendla S."/>
            <person name="Miller R.A."/>
            <person name="Weber J."/>
            <person name="Bongcam-Rudloff E."/>
            <person name="Vashee S."/>
            <person name="Frey J."/>
            <person name="Jores J."/>
        </authorList>
    </citation>
    <scope>NUCLEOTIDE SEQUENCE [LARGE SCALE GENOMIC DNA]</scope>
    <source>
        <strain evidence="1 2">B237</strain>
    </source>
</reference>
<accession>A0AAE2JTC0</accession>